<dbReference type="AlphaFoldDB" id="A0A6A4C7Q1"/>
<proteinExistence type="predicted"/>
<feature type="compositionally biased region" description="Gly residues" evidence="1">
    <location>
        <begin position="120"/>
        <end position="129"/>
    </location>
</feature>
<name>A0A6A4C7Q1_9STRA</name>
<gene>
    <name evidence="2" type="ORF">PF001_g21342</name>
</gene>
<dbReference type="Proteomes" id="UP000437068">
    <property type="component" value="Unassembled WGS sequence"/>
</dbReference>
<dbReference type="EMBL" id="QXGE01001936">
    <property type="protein sequence ID" value="KAE9286651.1"/>
    <property type="molecule type" value="Genomic_DNA"/>
</dbReference>
<feature type="region of interest" description="Disordered" evidence="1">
    <location>
        <begin position="109"/>
        <end position="129"/>
    </location>
</feature>
<organism evidence="2 3">
    <name type="scientific">Phytophthora fragariae</name>
    <dbReference type="NCBI Taxonomy" id="53985"/>
    <lineage>
        <taxon>Eukaryota</taxon>
        <taxon>Sar</taxon>
        <taxon>Stramenopiles</taxon>
        <taxon>Oomycota</taxon>
        <taxon>Peronosporomycetes</taxon>
        <taxon>Peronosporales</taxon>
        <taxon>Peronosporaceae</taxon>
        <taxon>Phytophthora</taxon>
    </lineage>
</organism>
<evidence type="ECO:0000313" key="3">
    <source>
        <dbReference type="Proteomes" id="UP000437068"/>
    </source>
</evidence>
<sequence>MVIADLAVTFEDQAAGALHSSLQLSHDYKTRKYQPIVAELQYKGWRVQTAAIVYGTLGSVQPSNFNTYTEKLRLHKREARQLDLQLSSHCIRASHRIWGWHCRRHRERQRIDTASRAPRGSGGGARRTS</sequence>
<reference evidence="2 3" key="1">
    <citation type="submission" date="2018-08" db="EMBL/GenBank/DDBJ databases">
        <title>Genomic investigation of the strawberry pathogen Phytophthora fragariae indicates pathogenicity is determined by transcriptional variation in three key races.</title>
        <authorList>
            <person name="Adams T.M."/>
            <person name="Armitage A.D."/>
            <person name="Sobczyk M.K."/>
            <person name="Bates H.J."/>
            <person name="Dunwell J.M."/>
            <person name="Nellist C.F."/>
            <person name="Harrison R.J."/>
        </authorList>
    </citation>
    <scope>NUCLEOTIDE SEQUENCE [LARGE SCALE GENOMIC DNA]</scope>
    <source>
        <strain evidence="2 3">A4</strain>
    </source>
</reference>
<protein>
    <submittedName>
        <fullName evidence="2">Uncharacterized protein</fullName>
    </submittedName>
</protein>
<evidence type="ECO:0000256" key="1">
    <source>
        <dbReference type="SAM" id="MobiDB-lite"/>
    </source>
</evidence>
<evidence type="ECO:0000313" key="2">
    <source>
        <dbReference type="EMBL" id="KAE9286651.1"/>
    </source>
</evidence>
<accession>A0A6A4C7Q1</accession>
<comment type="caution">
    <text evidence="2">The sequence shown here is derived from an EMBL/GenBank/DDBJ whole genome shotgun (WGS) entry which is preliminary data.</text>
</comment>